<keyword evidence="3" id="KW-1185">Reference proteome</keyword>
<accession>A0AA43QTZ8</accession>
<organism evidence="2 3">
    <name type="scientific">Ramalina farinacea</name>
    <dbReference type="NCBI Taxonomy" id="258253"/>
    <lineage>
        <taxon>Eukaryota</taxon>
        <taxon>Fungi</taxon>
        <taxon>Dikarya</taxon>
        <taxon>Ascomycota</taxon>
        <taxon>Pezizomycotina</taxon>
        <taxon>Lecanoromycetes</taxon>
        <taxon>OSLEUM clade</taxon>
        <taxon>Lecanoromycetidae</taxon>
        <taxon>Lecanorales</taxon>
        <taxon>Lecanorineae</taxon>
        <taxon>Ramalinaceae</taxon>
        <taxon>Ramalina</taxon>
    </lineage>
</organism>
<feature type="region of interest" description="Disordered" evidence="1">
    <location>
        <begin position="213"/>
        <end position="272"/>
    </location>
</feature>
<feature type="compositionally biased region" description="Basic and acidic residues" evidence="1">
    <location>
        <begin position="263"/>
        <end position="272"/>
    </location>
</feature>
<protein>
    <submittedName>
        <fullName evidence="2">Uncharacterized protein</fullName>
    </submittedName>
</protein>
<dbReference type="EMBL" id="JAPUFD010000019">
    <property type="protein sequence ID" value="MDI1492447.1"/>
    <property type="molecule type" value="Genomic_DNA"/>
</dbReference>
<comment type="caution">
    <text evidence="2">The sequence shown here is derived from an EMBL/GenBank/DDBJ whole genome shotgun (WGS) entry which is preliminary data.</text>
</comment>
<sequence>MAPTTGPKSDVYRILTQEYRSAIDSYEATMSDCTRAQHEYYTADMLELRLKKRIARYQTSLQERARDYQKHCSYVKTLCHRLLARSQELRAQEREAELDEVDLLRYGTTLHEFVRAASQQVEMDRQGLCIRDRATALWDRVERVQDRKDACEEVGRESFANCQRWGEQSKKFLVRMREMMGKGHEGWDGEVRALLEGWLKNIEEMVKTSEEHLENTECPWYRSDEEDDAADDDGGDGGKKGKGNGGRWGPLSKAKEQSLMNRKRTEEVKSDLEKVLERSKICDCPDCEGFWGRVRHRAGQK</sequence>
<gene>
    <name evidence="2" type="ORF">OHK93_003661</name>
</gene>
<dbReference type="Proteomes" id="UP001161017">
    <property type="component" value="Unassembled WGS sequence"/>
</dbReference>
<name>A0AA43QTZ8_9LECA</name>
<evidence type="ECO:0000313" key="3">
    <source>
        <dbReference type="Proteomes" id="UP001161017"/>
    </source>
</evidence>
<evidence type="ECO:0000313" key="2">
    <source>
        <dbReference type="EMBL" id="MDI1492447.1"/>
    </source>
</evidence>
<reference evidence="2" key="1">
    <citation type="journal article" date="2023" name="Genome Biol. Evol.">
        <title>First Whole Genome Sequence and Flow Cytometry Genome Size Data for the Lichen-Forming Fungus Ramalina farinacea (Ascomycota).</title>
        <authorList>
            <person name="Llewellyn T."/>
            <person name="Mian S."/>
            <person name="Hill R."/>
            <person name="Leitch I.J."/>
            <person name="Gaya E."/>
        </authorList>
    </citation>
    <scope>NUCLEOTIDE SEQUENCE</scope>
    <source>
        <strain evidence="2">LIQ254RAFAR</strain>
    </source>
</reference>
<evidence type="ECO:0000256" key="1">
    <source>
        <dbReference type="SAM" id="MobiDB-lite"/>
    </source>
</evidence>
<proteinExistence type="predicted"/>
<dbReference type="AlphaFoldDB" id="A0AA43QTZ8"/>
<feature type="compositionally biased region" description="Acidic residues" evidence="1">
    <location>
        <begin position="224"/>
        <end position="235"/>
    </location>
</feature>